<evidence type="ECO:0000256" key="1">
    <source>
        <dbReference type="ARBA" id="ARBA00000085"/>
    </source>
</evidence>
<dbReference type="PANTHER" id="PTHR24421">
    <property type="entry name" value="NITRATE/NITRITE SENSOR PROTEIN NARX-RELATED"/>
    <property type="match status" value="1"/>
</dbReference>
<keyword evidence="6 11" id="KW-0418">Kinase</keyword>
<protein>
    <recommendedName>
        <fullName evidence="2">histidine kinase</fullName>
        <ecNumber evidence="2">2.7.13.3</ecNumber>
    </recommendedName>
</protein>
<evidence type="ECO:0000256" key="9">
    <source>
        <dbReference type="PIRSR" id="PIRSR037432-51"/>
    </source>
</evidence>
<evidence type="ECO:0000256" key="8">
    <source>
        <dbReference type="ARBA" id="ARBA00023012"/>
    </source>
</evidence>
<evidence type="ECO:0000313" key="12">
    <source>
        <dbReference type="EMBL" id="MBC1509033.1"/>
    </source>
</evidence>
<name>A0A7X1C816_9LIST</name>
<reference evidence="13 14" key="1">
    <citation type="submission" date="2020-03" db="EMBL/GenBank/DDBJ databases">
        <title>Soil Listeria distribution.</title>
        <authorList>
            <person name="Liao J."/>
            <person name="Wiedmann M."/>
        </authorList>
    </citation>
    <scope>NUCLEOTIDE SEQUENCE [LARGE SCALE GENOMIC DNA]</scope>
    <source>
        <strain evidence="12 14">FSL L7-1515</strain>
        <strain evidence="11 13">FSL L7-1554</strain>
    </source>
</reference>
<keyword evidence="14" id="KW-1185">Reference proteome</keyword>
<dbReference type="GO" id="GO:0005737">
    <property type="term" value="C:cytoplasm"/>
    <property type="evidence" value="ECO:0007669"/>
    <property type="project" value="InterPro"/>
</dbReference>
<dbReference type="PIRSF" id="PIRSF037432">
    <property type="entry name" value="STHK_NreB"/>
    <property type="match status" value="1"/>
</dbReference>
<keyword evidence="5" id="KW-0547">Nucleotide-binding</keyword>
<dbReference type="InterPro" id="IPR005467">
    <property type="entry name" value="His_kinase_dom"/>
</dbReference>
<dbReference type="Pfam" id="PF02518">
    <property type="entry name" value="HATPase_c"/>
    <property type="match status" value="1"/>
</dbReference>
<dbReference type="InterPro" id="IPR050482">
    <property type="entry name" value="Sensor_HK_TwoCompSys"/>
</dbReference>
<dbReference type="Gene3D" id="1.20.5.1930">
    <property type="match status" value="1"/>
</dbReference>
<dbReference type="Proteomes" id="UP000587800">
    <property type="component" value="Unassembled WGS sequence"/>
</dbReference>
<evidence type="ECO:0000256" key="7">
    <source>
        <dbReference type="ARBA" id="ARBA00022840"/>
    </source>
</evidence>
<dbReference type="SMART" id="SM00387">
    <property type="entry name" value="HATPase_c"/>
    <property type="match status" value="1"/>
</dbReference>
<evidence type="ECO:0000256" key="5">
    <source>
        <dbReference type="ARBA" id="ARBA00022741"/>
    </source>
</evidence>
<dbReference type="InterPro" id="IPR036890">
    <property type="entry name" value="HATPase_C_sf"/>
</dbReference>
<evidence type="ECO:0000256" key="2">
    <source>
        <dbReference type="ARBA" id="ARBA00012438"/>
    </source>
</evidence>
<evidence type="ECO:0000259" key="10">
    <source>
        <dbReference type="PROSITE" id="PS50109"/>
    </source>
</evidence>
<dbReference type="Proteomes" id="UP000561617">
    <property type="component" value="Unassembled WGS sequence"/>
</dbReference>
<accession>A0A7X1C816</accession>
<organism evidence="11 13">
    <name type="scientific">Listeria immobilis</name>
    <dbReference type="NCBI Taxonomy" id="2713502"/>
    <lineage>
        <taxon>Bacteria</taxon>
        <taxon>Bacillati</taxon>
        <taxon>Bacillota</taxon>
        <taxon>Bacilli</taxon>
        <taxon>Bacillales</taxon>
        <taxon>Listeriaceae</taxon>
        <taxon>Listeria</taxon>
    </lineage>
</organism>
<dbReference type="PANTHER" id="PTHR24421:SF10">
    <property type="entry name" value="NITRATE_NITRITE SENSOR PROTEIN NARQ"/>
    <property type="match status" value="1"/>
</dbReference>
<dbReference type="GO" id="GO:0046983">
    <property type="term" value="F:protein dimerization activity"/>
    <property type="evidence" value="ECO:0007669"/>
    <property type="project" value="InterPro"/>
</dbReference>
<evidence type="ECO:0000313" key="14">
    <source>
        <dbReference type="Proteomes" id="UP000587800"/>
    </source>
</evidence>
<keyword evidence="7" id="KW-0067">ATP-binding</keyword>
<feature type="domain" description="Histidine kinase" evidence="10">
    <location>
        <begin position="135"/>
        <end position="326"/>
    </location>
</feature>
<dbReference type="CDD" id="cd16917">
    <property type="entry name" value="HATPase_UhpB-NarQ-NarX-like"/>
    <property type="match status" value="1"/>
</dbReference>
<comment type="caution">
    <text evidence="11">The sequence shown here is derived from an EMBL/GenBank/DDBJ whole genome shotgun (WGS) entry which is preliminary data.</text>
</comment>
<dbReference type="AlphaFoldDB" id="A0A7X1C816"/>
<evidence type="ECO:0000313" key="13">
    <source>
        <dbReference type="Proteomes" id="UP000561617"/>
    </source>
</evidence>
<feature type="modified residue" description="Phosphohistidine; by autocatalysis" evidence="9">
    <location>
        <position position="141"/>
    </location>
</feature>
<dbReference type="InterPro" id="IPR003594">
    <property type="entry name" value="HATPase_dom"/>
</dbReference>
<comment type="PTM">
    <text evidence="9">Autophosphorylated.</text>
</comment>
<dbReference type="EMBL" id="JAASTW010000002">
    <property type="protein sequence ID" value="MBC1487817.1"/>
    <property type="molecule type" value="Genomic_DNA"/>
</dbReference>
<proteinExistence type="predicted"/>
<dbReference type="EC" id="2.7.13.3" evidence="2"/>
<dbReference type="InterPro" id="IPR017203">
    <property type="entry name" value="Sig_transdc_His_kinase_NreB"/>
</dbReference>
<dbReference type="GO" id="GO:0016020">
    <property type="term" value="C:membrane"/>
    <property type="evidence" value="ECO:0007669"/>
    <property type="project" value="InterPro"/>
</dbReference>
<dbReference type="GO" id="GO:0000155">
    <property type="term" value="F:phosphorelay sensor kinase activity"/>
    <property type="evidence" value="ECO:0007669"/>
    <property type="project" value="InterPro"/>
</dbReference>
<dbReference type="GO" id="GO:0005524">
    <property type="term" value="F:ATP binding"/>
    <property type="evidence" value="ECO:0007669"/>
    <property type="project" value="UniProtKB-KW"/>
</dbReference>
<evidence type="ECO:0000256" key="3">
    <source>
        <dbReference type="ARBA" id="ARBA00022553"/>
    </source>
</evidence>
<comment type="catalytic activity">
    <reaction evidence="1">
        <text>ATP + protein L-histidine = ADP + protein N-phospho-L-histidine.</text>
        <dbReference type="EC" id="2.7.13.3"/>
    </reaction>
</comment>
<evidence type="ECO:0000256" key="6">
    <source>
        <dbReference type="ARBA" id="ARBA00022777"/>
    </source>
</evidence>
<dbReference type="PROSITE" id="PS50109">
    <property type="entry name" value="HIS_KIN"/>
    <property type="match status" value="1"/>
</dbReference>
<dbReference type="SUPFAM" id="SSF55874">
    <property type="entry name" value="ATPase domain of HSP90 chaperone/DNA topoisomerase II/histidine kinase"/>
    <property type="match status" value="1"/>
</dbReference>
<gene>
    <name evidence="11" type="ORF">HCJ38_02095</name>
    <name evidence="12" type="ORF">HCJ59_03775</name>
</gene>
<sequence length="329" mass="37709">MTDKQFFFRHIQKALWILTKDYKVLHETKLAEDMEQIYSFDFKKIVDISLGKGCALHTTQEECLHCPLEERISPQGFPFKAFTKDQKLVEFWGRVDFSEEELMLQIEVGVNDTEVTSNHSIFNYLNGIRENERKKISQDLHDGIAQSVYSLMLETRGIKWIESDLQIEKLKEIDQHFSEVLTEIKNLAGELRPMSLDEFGLIPALEQFIKRTVEMTGFEIAFLVTGSERPLAEASRTAVYRIIQEAIANAMKYSGENQASINLNFTENVLVVSVEDLGQGFSLTKEEKGFGLMDMKERAHGVAGDLSIHSKPSQGTKVFFTIPVREWVR</sequence>
<keyword evidence="4" id="KW-0808">Transferase</keyword>
<dbReference type="GO" id="GO:0005506">
    <property type="term" value="F:iron ion binding"/>
    <property type="evidence" value="ECO:0007669"/>
    <property type="project" value="InterPro"/>
</dbReference>
<evidence type="ECO:0000256" key="4">
    <source>
        <dbReference type="ARBA" id="ARBA00022679"/>
    </source>
</evidence>
<keyword evidence="8" id="KW-0902">Two-component regulatory system</keyword>
<dbReference type="EMBL" id="JAASUB010000004">
    <property type="protein sequence ID" value="MBC1509033.1"/>
    <property type="molecule type" value="Genomic_DNA"/>
</dbReference>
<dbReference type="InterPro" id="IPR011712">
    <property type="entry name" value="Sig_transdc_His_kin_sub3_dim/P"/>
</dbReference>
<dbReference type="Pfam" id="PF07730">
    <property type="entry name" value="HisKA_3"/>
    <property type="match status" value="1"/>
</dbReference>
<evidence type="ECO:0000313" key="11">
    <source>
        <dbReference type="EMBL" id="MBC1487817.1"/>
    </source>
</evidence>
<dbReference type="RefSeq" id="WP_185344780.1">
    <property type="nucleotide sequence ID" value="NZ_JAASTU010000015.1"/>
</dbReference>
<dbReference type="Gene3D" id="3.30.565.10">
    <property type="entry name" value="Histidine kinase-like ATPase, C-terminal domain"/>
    <property type="match status" value="1"/>
</dbReference>
<keyword evidence="3 9" id="KW-0597">Phosphoprotein</keyword>